<protein>
    <submittedName>
        <fullName evidence="1">Uncharacterized protein</fullName>
    </submittedName>
</protein>
<dbReference type="RefSeq" id="WP_168774773.1">
    <property type="nucleotide sequence ID" value="NZ_JAABNR010000008.1"/>
</dbReference>
<dbReference type="AlphaFoldDB" id="A0AAE4YDP3"/>
<dbReference type="EMBL" id="JAABNR010000008">
    <property type="protein sequence ID" value="NBZ87970.1"/>
    <property type="molecule type" value="Genomic_DNA"/>
</dbReference>
<proteinExistence type="predicted"/>
<reference evidence="1" key="1">
    <citation type="submission" date="2020-01" db="EMBL/GenBank/DDBJ databases">
        <authorList>
            <person name="Chen W.-M."/>
        </authorList>
    </citation>
    <scope>NUCLEOTIDE SEQUENCE</scope>
    <source>
        <strain evidence="1">CYK-10</strain>
    </source>
</reference>
<accession>A0AAE4YDP3</accession>
<dbReference type="Proteomes" id="UP001193501">
    <property type="component" value="Unassembled WGS sequence"/>
</dbReference>
<organism evidence="1 2">
    <name type="scientific">Stagnihabitans tardus</name>
    <dbReference type="NCBI Taxonomy" id="2699202"/>
    <lineage>
        <taxon>Bacteria</taxon>
        <taxon>Pseudomonadati</taxon>
        <taxon>Pseudomonadota</taxon>
        <taxon>Alphaproteobacteria</taxon>
        <taxon>Rhodobacterales</taxon>
        <taxon>Paracoccaceae</taxon>
        <taxon>Stagnihabitans</taxon>
    </lineage>
</organism>
<keyword evidence="2" id="KW-1185">Reference proteome</keyword>
<sequence>MTYGALAKVLGLRMAELTTALEALMEADAGQGRPLRAALVCGRLTPGLPAPGFFLKAEALGMDVSDPVAFVAEQRRRLRAG</sequence>
<evidence type="ECO:0000313" key="2">
    <source>
        <dbReference type="Proteomes" id="UP001193501"/>
    </source>
</evidence>
<gene>
    <name evidence="1" type="ORF">GV832_10305</name>
</gene>
<name>A0AAE4YDP3_9RHOB</name>
<comment type="caution">
    <text evidence="1">The sequence shown here is derived from an EMBL/GenBank/DDBJ whole genome shotgun (WGS) entry which is preliminary data.</text>
</comment>
<evidence type="ECO:0000313" key="1">
    <source>
        <dbReference type="EMBL" id="NBZ87970.1"/>
    </source>
</evidence>